<keyword evidence="6 14" id="KW-0732">Signal</keyword>
<feature type="active site" description="Proton donor" evidence="11">
    <location>
        <position position="219"/>
    </location>
</feature>
<dbReference type="InterPro" id="IPR005084">
    <property type="entry name" value="CBM6"/>
</dbReference>
<dbReference type="FunFam" id="2.60.120.180:FF:000001">
    <property type="entry name" value="Endo-1,4-beta-xylanase"/>
    <property type="match status" value="1"/>
</dbReference>
<dbReference type="AlphaFoldDB" id="A0A941EJX1"/>
<dbReference type="EMBL" id="JAGSOG010000003">
    <property type="protein sequence ID" value="MBR7831877.1"/>
    <property type="molecule type" value="Genomic_DNA"/>
</dbReference>
<evidence type="ECO:0000256" key="14">
    <source>
        <dbReference type="SAM" id="SignalP"/>
    </source>
</evidence>
<dbReference type="PROSITE" id="PS00776">
    <property type="entry name" value="GH11_1"/>
    <property type="match status" value="1"/>
</dbReference>
<dbReference type="InterPro" id="IPR018208">
    <property type="entry name" value="GH11_AS_1"/>
</dbReference>
<dbReference type="GO" id="GO:0030246">
    <property type="term" value="F:carbohydrate binding"/>
    <property type="evidence" value="ECO:0007669"/>
    <property type="project" value="InterPro"/>
</dbReference>
<dbReference type="PROSITE" id="PS51761">
    <property type="entry name" value="GH11_3"/>
    <property type="match status" value="1"/>
</dbReference>
<name>A0A941EJX1_9ACTN</name>
<keyword evidence="8 11" id="KW-0119">Carbohydrate metabolism</keyword>
<evidence type="ECO:0000256" key="2">
    <source>
        <dbReference type="ARBA" id="ARBA00004851"/>
    </source>
</evidence>
<dbReference type="RefSeq" id="WP_212526410.1">
    <property type="nucleotide sequence ID" value="NZ_JAGSOG010000003.1"/>
</dbReference>
<dbReference type="PANTHER" id="PTHR46828">
    <property type="entry name" value="ENDO-1,4-BETA-XYLANASE A-RELATED"/>
    <property type="match status" value="1"/>
</dbReference>
<feature type="region of interest" description="Disordered" evidence="13">
    <location>
        <begin position="223"/>
        <end position="268"/>
    </location>
</feature>
<feature type="domain" description="CBM6" evidence="15">
    <location>
        <begin position="267"/>
        <end position="387"/>
    </location>
</feature>
<evidence type="ECO:0000256" key="7">
    <source>
        <dbReference type="ARBA" id="ARBA00022801"/>
    </source>
</evidence>
<evidence type="ECO:0000256" key="5">
    <source>
        <dbReference type="ARBA" id="ARBA00022651"/>
    </source>
</evidence>
<evidence type="ECO:0000256" key="3">
    <source>
        <dbReference type="ARBA" id="ARBA00007792"/>
    </source>
</evidence>
<evidence type="ECO:0000256" key="4">
    <source>
        <dbReference type="ARBA" id="ARBA00012590"/>
    </source>
</evidence>
<sequence length="388" mass="39913">MNDAPTQPAGRRRGRFGLLASFACTAALAVIAAMMPGTAQADTTVTSNATGTNNGYFYSFWEQASGATMTLGSGSNYSLTWNTASTNVVAGTGWNPGTTSPVTYSGSWNCNGNCYLSLYGWTTNPLVEYYIVDNYGDYNPSTGATKLGSVNSDGSTYDLYETTRTNEPSIQGTATFNQYWAIRESKRTGGTITVTNIFNAWTALGLNLGTPNYQILATEGYQSSGSSNITVTSGASSTATPSATPTTPTTSASPTGSPSSGGGGNRNAYQQIAADSYDAASGVTTAAGDGGTVVSLSGASSYLAFNGVQFGSSGAADVSFRVANPTAGLNLQVRIGSPTASPACTVYPSGNDTWTLSSNSCYPKPSGTQTVYITSTGATEINYLVFGQ</sequence>
<evidence type="ECO:0000256" key="10">
    <source>
        <dbReference type="ARBA" id="ARBA00023326"/>
    </source>
</evidence>
<feature type="signal peptide" evidence="14">
    <location>
        <begin position="1"/>
        <end position="41"/>
    </location>
</feature>
<organism evidence="17 18">
    <name type="scientific">Actinospica durhamensis</name>
    <dbReference type="NCBI Taxonomy" id="1508375"/>
    <lineage>
        <taxon>Bacteria</taxon>
        <taxon>Bacillati</taxon>
        <taxon>Actinomycetota</taxon>
        <taxon>Actinomycetes</taxon>
        <taxon>Catenulisporales</taxon>
        <taxon>Actinospicaceae</taxon>
        <taxon>Actinospica</taxon>
    </lineage>
</organism>
<dbReference type="InterPro" id="IPR033119">
    <property type="entry name" value="GH11_AS_2"/>
</dbReference>
<dbReference type="PRINTS" id="PR00911">
    <property type="entry name" value="GLHYDRLASE11"/>
</dbReference>
<keyword evidence="5 11" id="KW-0858">Xylan degradation</keyword>
<keyword evidence="7 11" id="KW-0378">Hydrolase</keyword>
<dbReference type="Gene3D" id="2.60.120.180">
    <property type="match status" value="1"/>
</dbReference>
<dbReference type="SMART" id="SM00606">
    <property type="entry name" value="CBD_IV"/>
    <property type="match status" value="1"/>
</dbReference>
<dbReference type="InterPro" id="IPR006584">
    <property type="entry name" value="Cellulose-bd_IV"/>
</dbReference>
<dbReference type="InterPro" id="IPR033123">
    <property type="entry name" value="GH11_dom"/>
</dbReference>
<evidence type="ECO:0000256" key="11">
    <source>
        <dbReference type="PROSITE-ProRule" id="PRU01097"/>
    </source>
</evidence>
<dbReference type="CDD" id="cd04084">
    <property type="entry name" value="CBM6_xylanase-like"/>
    <property type="match status" value="1"/>
</dbReference>
<comment type="caution">
    <text evidence="17">The sequence shown here is derived from an EMBL/GenBank/DDBJ whole genome shotgun (WGS) entry which is preliminary data.</text>
</comment>
<dbReference type="SUPFAM" id="SSF49899">
    <property type="entry name" value="Concanavalin A-like lectins/glucanases"/>
    <property type="match status" value="1"/>
</dbReference>
<comment type="catalytic activity">
    <reaction evidence="1 11 12">
        <text>Endohydrolysis of (1-&gt;4)-beta-D-xylosidic linkages in xylans.</text>
        <dbReference type="EC" id="3.2.1.8"/>
    </reaction>
</comment>
<feature type="active site" description="Nucleophile" evidence="11">
    <location>
        <position position="128"/>
    </location>
</feature>
<evidence type="ECO:0000259" key="16">
    <source>
        <dbReference type="PROSITE" id="PS51761"/>
    </source>
</evidence>
<comment type="pathway">
    <text evidence="2 11 12">Glycan degradation; xylan degradation.</text>
</comment>
<dbReference type="InterPro" id="IPR013320">
    <property type="entry name" value="ConA-like_dom_sf"/>
</dbReference>
<feature type="chain" id="PRO_5037758642" description="Endo-1,4-beta-xylanase" evidence="14">
    <location>
        <begin position="42"/>
        <end position="388"/>
    </location>
</feature>
<dbReference type="Pfam" id="PF03422">
    <property type="entry name" value="CBM_6"/>
    <property type="match status" value="1"/>
</dbReference>
<comment type="similarity">
    <text evidence="3 11 12">Belongs to the glycosyl hydrolase 11 (cellulase G) family.</text>
</comment>
<feature type="domain" description="GH11" evidence="16">
    <location>
        <begin position="44"/>
        <end position="232"/>
    </location>
</feature>
<dbReference type="InterPro" id="IPR008979">
    <property type="entry name" value="Galactose-bd-like_sf"/>
</dbReference>
<dbReference type="PROSITE" id="PS00777">
    <property type="entry name" value="GH11_2"/>
    <property type="match status" value="1"/>
</dbReference>
<dbReference type="PROSITE" id="PS51175">
    <property type="entry name" value="CBM6"/>
    <property type="match status" value="1"/>
</dbReference>
<proteinExistence type="inferred from homology"/>
<dbReference type="InterPro" id="IPR001137">
    <property type="entry name" value="Glyco_hydro_11"/>
</dbReference>
<dbReference type="SUPFAM" id="SSF49785">
    <property type="entry name" value="Galactose-binding domain-like"/>
    <property type="match status" value="1"/>
</dbReference>
<evidence type="ECO:0000256" key="8">
    <source>
        <dbReference type="ARBA" id="ARBA00023277"/>
    </source>
</evidence>
<dbReference type="InterPro" id="IPR013319">
    <property type="entry name" value="GH11/12"/>
</dbReference>
<evidence type="ECO:0000256" key="9">
    <source>
        <dbReference type="ARBA" id="ARBA00023295"/>
    </source>
</evidence>
<dbReference type="Pfam" id="PF00457">
    <property type="entry name" value="Glyco_hydro_11"/>
    <property type="match status" value="1"/>
</dbReference>
<dbReference type="Proteomes" id="UP000675781">
    <property type="component" value="Unassembled WGS sequence"/>
</dbReference>
<dbReference type="GO" id="GO:0031176">
    <property type="term" value="F:endo-1,4-beta-xylanase activity"/>
    <property type="evidence" value="ECO:0007669"/>
    <property type="project" value="UniProtKB-UniRule"/>
</dbReference>
<evidence type="ECO:0000256" key="6">
    <source>
        <dbReference type="ARBA" id="ARBA00022729"/>
    </source>
</evidence>
<evidence type="ECO:0000256" key="1">
    <source>
        <dbReference type="ARBA" id="ARBA00000681"/>
    </source>
</evidence>
<dbReference type="Gene3D" id="2.60.120.260">
    <property type="entry name" value="Galactose-binding domain-like"/>
    <property type="match status" value="1"/>
</dbReference>
<dbReference type="PANTHER" id="PTHR46828:SF2">
    <property type="entry name" value="ENDO-1,4-BETA-XYLANASE A-RELATED"/>
    <property type="match status" value="1"/>
</dbReference>
<protein>
    <recommendedName>
        <fullName evidence="4 11">Endo-1,4-beta-xylanase</fullName>
        <ecNumber evidence="4 11">3.2.1.8</ecNumber>
    </recommendedName>
</protein>
<evidence type="ECO:0000259" key="15">
    <source>
        <dbReference type="PROSITE" id="PS51175"/>
    </source>
</evidence>
<dbReference type="GO" id="GO:0045493">
    <property type="term" value="P:xylan catabolic process"/>
    <property type="evidence" value="ECO:0007669"/>
    <property type="project" value="UniProtKB-UniRule"/>
</dbReference>
<accession>A0A941EJX1</accession>
<feature type="compositionally biased region" description="Low complexity" evidence="13">
    <location>
        <begin position="232"/>
        <end position="258"/>
    </location>
</feature>
<evidence type="ECO:0000256" key="12">
    <source>
        <dbReference type="RuleBase" id="RU362015"/>
    </source>
</evidence>
<evidence type="ECO:0000256" key="13">
    <source>
        <dbReference type="SAM" id="MobiDB-lite"/>
    </source>
</evidence>
<gene>
    <name evidence="17" type="ORF">KDL01_01310</name>
</gene>
<evidence type="ECO:0000313" key="18">
    <source>
        <dbReference type="Proteomes" id="UP000675781"/>
    </source>
</evidence>
<keyword evidence="18" id="KW-1185">Reference proteome</keyword>
<dbReference type="EC" id="3.2.1.8" evidence="4 11"/>
<evidence type="ECO:0000313" key="17">
    <source>
        <dbReference type="EMBL" id="MBR7831877.1"/>
    </source>
</evidence>
<keyword evidence="10 11" id="KW-0624">Polysaccharide degradation</keyword>
<reference evidence="17" key="1">
    <citation type="submission" date="2021-04" db="EMBL/GenBank/DDBJ databases">
        <title>Genome based classification of Actinospica acidithermotolerans sp. nov., an actinobacterium isolated from an Indonesian hot spring.</title>
        <authorList>
            <person name="Kusuma A.B."/>
            <person name="Putra K.E."/>
            <person name="Nafisah S."/>
            <person name="Loh J."/>
            <person name="Nouioui I."/>
            <person name="Goodfellow M."/>
        </authorList>
    </citation>
    <scope>NUCLEOTIDE SEQUENCE</scope>
    <source>
        <strain evidence="17">CSCA 57</strain>
    </source>
</reference>
<keyword evidence="9 11" id="KW-0326">Glycosidase</keyword>